<gene>
    <name evidence="2" type="ORF">EB796_006067</name>
</gene>
<comment type="caution">
    <text evidence="2">The sequence shown here is derived from an EMBL/GenBank/DDBJ whole genome shotgun (WGS) entry which is preliminary data.</text>
</comment>
<feature type="transmembrane region" description="Helical" evidence="1">
    <location>
        <begin position="7"/>
        <end position="29"/>
    </location>
</feature>
<dbReference type="Proteomes" id="UP000593567">
    <property type="component" value="Unassembled WGS sequence"/>
</dbReference>
<evidence type="ECO:0000313" key="3">
    <source>
        <dbReference type="Proteomes" id="UP000593567"/>
    </source>
</evidence>
<evidence type="ECO:0000256" key="1">
    <source>
        <dbReference type="SAM" id="Phobius"/>
    </source>
</evidence>
<accession>A0A7J7KBH5</accession>
<organism evidence="2 3">
    <name type="scientific">Bugula neritina</name>
    <name type="common">Brown bryozoan</name>
    <name type="synonym">Sertularia neritina</name>
    <dbReference type="NCBI Taxonomy" id="10212"/>
    <lineage>
        <taxon>Eukaryota</taxon>
        <taxon>Metazoa</taxon>
        <taxon>Spiralia</taxon>
        <taxon>Lophotrochozoa</taxon>
        <taxon>Bryozoa</taxon>
        <taxon>Gymnolaemata</taxon>
        <taxon>Cheilostomatida</taxon>
        <taxon>Flustrina</taxon>
        <taxon>Buguloidea</taxon>
        <taxon>Bugulidae</taxon>
        <taxon>Bugula</taxon>
    </lineage>
</organism>
<name>A0A7J7KBH5_BUGNE</name>
<feature type="transmembrane region" description="Helical" evidence="1">
    <location>
        <begin position="35"/>
        <end position="57"/>
    </location>
</feature>
<dbReference type="EMBL" id="VXIV02000851">
    <property type="protein sequence ID" value="KAF6035627.1"/>
    <property type="molecule type" value="Genomic_DNA"/>
</dbReference>
<keyword evidence="1" id="KW-0472">Membrane</keyword>
<keyword evidence="1" id="KW-0812">Transmembrane</keyword>
<proteinExistence type="predicted"/>
<evidence type="ECO:0000313" key="2">
    <source>
        <dbReference type="EMBL" id="KAF6035627.1"/>
    </source>
</evidence>
<keyword evidence="1" id="KW-1133">Transmembrane helix</keyword>
<keyword evidence="3" id="KW-1185">Reference proteome</keyword>
<dbReference type="AlphaFoldDB" id="A0A7J7KBH5"/>
<protein>
    <submittedName>
        <fullName evidence="2">Uncharacterized protein</fullName>
    </submittedName>
</protein>
<sequence>MNMQCGCHIYMCDTCIFVISSSLFSIINYSRKAGIFYILVNFWLADPSYIFVISIMGKHGIHMSVTRHDKIILQSLSMMYRPVALTFV</sequence>
<reference evidence="2" key="1">
    <citation type="submission" date="2020-06" db="EMBL/GenBank/DDBJ databases">
        <title>Draft genome of Bugula neritina, a colonial animal packing powerful symbionts and potential medicines.</title>
        <authorList>
            <person name="Rayko M."/>
        </authorList>
    </citation>
    <scope>NUCLEOTIDE SEQUENCE [LARGE SCALE GENOMIC DNA]</scope>
    <source>
        <strain evidence="2">Kwan_BN1</strain>
    </source>
</reference>